<proteinExistence type="predicted"/>
<dbReference type="PANTHER" id="PTHR37371:SF1">
    <property type="entry name" value="KINESIN-LIKE PROTEIN"/>
    <property type="match status" value="1"/>
</dbReference>
<accession>A0ABD1H8D2</accession>
<reference evidence="1 2" key="1">
    <citation type="submission" date="2024-06" db="EMBL/GenBank/DDBJ databases">
        <title>A chromosome level genome sequence of Diviner's sage (Salvia divinorum).</title>
        <authorList>
            <person name="Ford S.A."/>
            <person name="Ro D.-K."/>
            <person name="Ness R.W."/>
            <person name="Phillips M.A."/>
        </authorList>
    </citation>
    <scope>NUCLEOTIDE SEQUENCE [LARGE SCALE GENOMIC DNA]</scope>
    <source>
        <strain evidence="1">SAF-2024a</strain>
        <tissue evidence="1">Leaf</tissue>
    </source>
</reference>
<sequence>MRRRSTRSSSPAESPAVEFDFDLNAFADIASSLKKKCVTNGFSGASGSKRIQLSGYSPSPQRSLKNVNTIAVLEELASSNPDSCLLHKQTLQDSDSRKPAKKASESWMRLRKNVRSLLIEAMEAEYAEFIAEALATASRLKLVSYSFTRTLCKTTIPELAKSSEKSISSLKSRFGISSTEA</sequence>
<gene>
    <name evidence="1" type="ORF">AAHA92_13470</name>
</gene>
<organism evidence="1 2">
    <name type="scientific">Salvia divinorum</name>
    <name type="common">Maria pastora</name>
    <name type="synonym">Diviner's sage</name>
    <dbReference type="NCBI Taxonomy" id="28513"/>
    <lineage>
        <taxon>Eukaryota</taxon>
        <taxon>Viridiplantae</taxon>
        <taxon>Streptophyta</taxon>
        <taxon>Embryophyta</taxon>
        <taxon>Tracheophyta</taxon>
        <taxon>Spermatophyta</taxon>
        <taxon>Magnoliopsida</taxon>
        <taxon>eudicotyledons</taxon>
        <taxon>Gunneridae</taxon>
        <taxon>Pentapetalae</taxon>
        <taxon>asterids</taxon>
        <taxon>lamiids</taxon>
        <taxon>Lamiales</taxon>
        <taxon>Lamiaceae</taxon>
        <taxon>Nepetoideae</taxon>
        <taxon>Mentheae</taxon>
        <taxon>Salviinae</taxon>
        <taxon>Salvia</taxon>
        <taxon>Salvia subgen. Calosphace</taxon>
    </lineage>
</organism>
<dbReference type="AlphaFoldDB" id="A0ABD1H8D2"/>
<dbReference type="Proteomes" id="UP001567538">
    <property type="component" value="Unassembled WGS sequence"/>
</dbReference>
<name>A0ABD1H8D2_SALDI</name>
<comment type="caution">
    <text evidence="1">The sequence shown here is derived from an EMBL/GenBank/DDBJ whole genome shotgun (WGS) entry which is preliminary data.</text>
</comment>
<evidence type="ECO:0000313" key="2">
    <source>
        <dbReference type="Proteomes" id="UP001567538"/>
    </source>
</evidence>
<evidence type="ECO:0000313" key="1">
    <source>
        <dbReference type="EMBL" id="KAL1552703.1"/>
    </source>
</evidence>
<keyword evidence="2" id="KW-1185">Reference proteome</keyword>
<dbReference type="EMBL" id="JBEAFC010000006">
    <property type="protein sequence ID" value="KAL1552703.1"/>
    <property type="molecule type" value="Genomic_DNA"/>
</dbReference>
<protein>
    <submittedName>
        <fullName evidence="1">Uncharacterized protein</fullName>
    </submittedName>
</protein>
<dbReference type="PANTHER" id="PTHR37371">
    <property type="entry name" value="OS08G0180400 PROTEIN"/>
    <property type="match status" value="1"/>
</dbReference>